<dbReference type="InterPro" id="IPR052359">
    <property type="entry name" value="HTH-type_reg/antitoxin"/>
</dbReference>
<dbReference type="PANTHER" id="PTHR36511:SF3">
    <property type="entry name" value="ANTITOXIN HIGA-2"/>
    <property type="match status" value="1"/>
</dbReference>
<keyword evidence="7" id="KW-1185">Reference proteome</keyword>
<keyword evidence="1" id="KW-0805">Transcription regulation</keyword>
<reference evidence="6 7" key="1">
    <citation type="journal article" date="2013" name="Genome Announc.">
        <title>Genome Sequence of Streptomyces violaceusniger Strain SPC6, a Halotolerant Streptomycete That Exhibits Rapid Growth and Development.</title>
        <authorList>
            <person name="Chen X."/>
            <person name="Zhang B."/>
            <person name="Zhang W."/>
            <person name="Wu X."/>
            <person name="Zhang M."/>
            <person name="Chen T."/>
            <person name="Liu G."/>
            <person name="Dyson P."/>
        </authorList>
    </citation>
    <scope>NUCLEOTIDE SEQUENCE [LARGE SCALE GENOMIC DNA]</scope>
    <source>
        <strain evidence="6 7">SPC6</strain>
    </source>
</reference>
<evidence type="ECO:0000256" key="1">
    <source>
        <dbReference type="ARBA" id="ARBA00023015"/>
    </source>
</evidence>
<feature type="region of interest" description="Disordered" evidence="4">
    <location>
        <begin position="135"/>
        <end position="201"/>
    </location>
</feature>
<dbReference type="PANTHER" id="PTHR36511">
    <property type="entry name" value="MERR FAMILY BACTERIAL REGULATORY PROTEIN"/>
    <property type="match status" value="1"/>
</dbReference>
<evidence type="ECO:0000313" key="7">
    <source>
        <dbReference type="Proteomes" id="UP000095329"/>
    </source>
</evidence>
<dbReference type="Gene3D" id="1.10.260.40">
    <property type="entry name" value="lambda repressor-like DNA-binding domains"/>
    <property type="match status" value="1"/>
</dbReference>
<dbReference type="Pfam" id="PF01381">
    <property type="entry name" value="HTH_3"/>
    <property type="match status" value="1"/>
</dbReference>
<dbReference type="STRING" id="1306406.J116_000690"/>
<dbReference type="eggNOG" id="COG2944">
    <property type="taxonomic scope" value="Bacteria"/>
</dbReference>
<dbReference type="InterPro" id="IPR010982">
    <property type="entry name" value="Lambda_DNA-bd_dom_sf"/>
</dbReference>
<evidence type="ECO:0000256" key="4">
    <source>
        <dbReference type="SAM" id="MobiDB-lite"/>
    </source>
</evidence>
<sequence length="817" mass="87079">MATQEELFAAVDALLEGEPQLPPPAERARLREAAGVTQARLAQALKSTTQTVKNWENGRSEPRPPRLQAYLRLLEGWAAKYPPEPTPAPTGQALVPGAQPPGPARATAAQASGATAQDTGPAQVAPVHALVPGAQDTAPAHAPAPAAQPAAPAPAVPPATGHPGTPTAPTAPTARRSAPRTLPASKGRAAAHAPQDVPDGRFTNGPLVVLDGDGTAYGVGGLVLDCPATTVPELVEWALADAGLGAPRLHRHGKDSDPLVVLTEQAAVRLGLPPRLEGPEARRSLRLPQDHPVVRQITRAKWQLTQRGFGPWPRVYRRAEAGRRQCVQLAVLSWDALDPRAWGDAATLPAPQLARVLGVYARRVLTPRGSTAVSGLELMTALRPPTRAVKDEATGAWVSGRNPGSLGEHGIDPAPPEAPAEHPVAQGWTDGFLDEEAYQWVRDPGLLSDDECLQPWAVGIDLNTAFLAASSRLAVGLDAPVEVDRPEFDKKVPGSWLVDLSHIELDPRLPSPFTPSGLRPEGPAWYATPTVAYAVELGYEVAPLKAFVRRETGPYLDPWHDRLRDAYAATLADIGVTKDLDETAFLARTALHQLLRQADPDAPGAVRELAAAQAAVLAGPDGLRAAIRDHQPTATALLHADPADLAALAGTDDDRLRSAVERHRMVAMALSAVKSTVKGGVGKLRERPQGRHYRDGERWPALDRPTWRPDIRAAVISKARVNMHRKMLNMAKATGRYPLAVLSDCVVYPSPGPSPRDFLPRTADGAPLPGVFRLGPSPGLAKHEGTQETAWAVDLMERRYNPARHIKGGDAVMEEGE</sequence>
<dbReference type="GO" id="GO:0003677">
    <property type="term" value="F:DNA binding"/>
    <property type="evidence" value="ECO:0007669"/>
    <property type="project" value="UniProtKB-KW"/>
</dbReference>
<proteinExistence type="predicted"/>
<dbReference type="PROSITE" id="PS50943">
    <property type="entry name" value="HTH_CROC1"/>
    <property type="match status" value="1"/>
</dbReference>
<comment type="caution">
    <text evidence="6">The sequence shown here is derived from an EMBL/GenBank/DDBJ whole genome shotgun (WGS) entry which is preliminary data.</text>
</comment>
<evidence type="ECO:0000313" key="6">
    <source>
        <dbReference type="EMBL" id="OEJ93222.1"/>
    </source>
</evidence>
<organism evidence="6 7">
    <name type="scientific">Streptomyces thermolilacinus SPC6</name>
    <dbReference type="NCBI Taxonomy" id="1306406"/>
    <lineage>
        <taxon>Bacteria</taxon>
        <taxon>Bacillati</taxon>
        <taxon>Actinomycetota</taxon>
        <taxon>Actinomycetes</taxon>
        <taxon>Kitasatosporales</taxon>
        <taxon>Streptomycetaceae</taxon>
        <taxon>Streptomyces</taxon>
    </lineage>
</organism>
<dbReference type="Proteomes" id="UP000095329">
    <property type="component" value="Unassembled WGS sequence"/>
</dbReference>
<feature type="compositionally biased region" description="Low complexity" evidence="4">
    <location>
        <begin position="158"/>
        <end position="184"/>
    </location>
</feature>
<protein>
    <submittedName>
        <fullName evidence="6">Transcriptional regulator</fullName>
    </submittedName>
</protein>
<dbReference type="SMART" id="SM00530">
    <property type="entry name" value="HTH_XRE"/>
    <property type="match status" value="1"/>
</dbReference>
<gene>
    <name evidence="6" type="ORF">J116_000690</name>
</gene>
<feature type="region of interest" description="Disordered" evidence="4">
    <location>
        <begin position="81"/>
        <end position="122"/>
    </location>
</feature>
<dbReference type="InterPro" id="IPR001387">
    <property type="entry name" value="Cro/C1-type_HTH"/>
</dbReference>
<dbReference type="EMBL" id="ASHX02000001">
    <property type="protein sequence ID" value="OEJ93222.1"/>
    <property type="molecule type" value="Genomic_DNA"/>
</dbReference>
<feature type="compositionally biased region" description="Low complexity" evidence="4">
    <location>
        <begin position="104"/>
        <end position="120"/>
    </location>
</feature>
<name>A0A1D3DLM8_9ACTN</name>
<dbReference type="NCBIfam" id="NF047542">
    <property type="entry name" value="telomere_Tap"/>
    <property type="match status" value="1"/>
</dbReference>
<keyword evidence="2" id="KW-0238">DNA-binding</keyword>
<dbReference type="RefSeq" id="WP_023591294.1">
    <property type="nucleotide sequence ID" value="NZ_ASHX02000001.1"/>
</dbReference>
<feature type="domain" description="HTH cro/C1-type" evidence="5">
    <location>
        <begin position="29"/>
        <end position="75"/>
    </location>
</feature>
<accession>A0A1D3DLM8</accession>
<feature type="compositionally biased region" description="Low complexity" evidence="4">
    <location>
        <begin position="137"/>
        <end position="150"/>
    </location>
</feature>
<keyword evidence="3" id="KW-0804">Transcription</keyword>
<dbReference type="CDD" id="cd00093">
    <property type="entry name" value="HTH_XRE"/>
    <property type="match status" value="1"/>
</dbReference>
<evidence type="ECO:0000256" key="2">
    <source>
        <dbReference type="ARBA" id="ARBA00023125"/>
    </source>
</evidence>
<evidence type="ECO:0000256" key="3">
    <source>
        <dbReference type="ARBA" id="ARBA00023163"/>
    </source>
</evidence>
<dbReference type="SUPFAM" id="SSF47413">
    <property type="entry name" value="lambda repressor-like DNA-binding domains"/>
    <property type="match status" value="1"/>
</dbReference>
<evidence type="ECO:0000259" key="5">
    <source>
        <dbReference type="PROSITE" id="PS50943"/>
    </source>
</evidence>
<dbReference type="AlphaFoldDB" id="A0A1D3DLM8"/>